<sequence length="100" mass="10991">MSWMPDGSLIATGSYDRTFKLMRFNADTSNLEGQEIELTVYDGAVRDVCFIEDTSNRSSLLISGGAGDCKIYVTDYETGQPYQALSGHSGTCLVLFYVIL</sequence>
<dbReference type="InterPro" id="IPR015943">
    <property type="entry name" value="WD40/YVTN_repeat-like_dom_sf"/>
</dbReference>
<dbReference type="OrthoDB" id="187712at2759"/>
<dbReference type="PANTHER" id="PTHR19863">
    <property type="entry name" value="NEMITIN (NEURONAL ENRICHED MAP INTERACTING PROTEIN) HOMOLOG"/>
    <property type="match status" value="1"/>
</dbReference>
<dbReference type="AlphaFoldDB" id="A0A6G0VU70"/>
<dbReference type="InterPro" id="IPR040067">
    <property type="entry name" value="WDR47"/>
</dbReference>
<evidence type="ECO:0000313" key="2">
    <source>
        <dbReference type="Proteomes" id="UP000478052"/>
    </source>
</evidence>
<gene>
    <name evidence="1" type="ORF">FWK35_00038470</name>
</gene>
<proteinExistence type="predicted"/>
<dbReference type="InterPro" id="IPR036322">
    <property type="entry name" value="WD40_repeat_dom_sf"/>
</dbReference>
<accession>A0A6G0VU70</accession>
<dbReference type="InterPro" id="IPR001680">
    <property type="entry name" value="WD40_rpt"/>
</dbReference>
<evidence type="ECO:0000313" key="1">
    <source>
        <dbReference type="EMBL" id="KAF0706658.1"/>
    </source>
</evidence>
<dbReference type="Gene3D" id="2.130.10.10">
    <property type="entry name" value="YVTN repeat-like/Quinoprotein amine dehydrogenase"/>
    <property type="match status" value="1"/>
</dbReference>
<reference evidence="1 2" key="1">
    <citation type="submission" date="2019-08" db="EMBL/GenBank/DDBJ databases">
        <title>Whole genome of Aphis craccivora.</title>
        <authorList>
            <person name="Voronova N.V."/>
            <person name="Shulinski R.S."/>
            <person name="Bandarenka Y.V."/>
            <person name="Zhorov D.G."/>
            <person name="Warner D."/>
        </authorList>
    </citation>
    <scope>NUCLEOTIDE SEQUENCE [LARGE SCALE GENOMIC DNA]</scope>
    <source>
        <strain evidence="1">180601</strain>
        <tissue evidence="1">Whole Body</tissue>
    </source>
</reference>
<dbReference type="Pfam" id="PF00400">
    <property type="entry name" value="WD40"/>
    <property type="match status" value="1"/>
</dbReference>
<protein>
    <submittedName>
        <fullName evidence="1">WD repeat-containing protein 47 isoform X2</fullName>
    </submittedName>
</protein>
<dbReference type="Proteomes" id="UP000478052">
    <property type="component" value="Unassembled WGS sequence"/>
</dbReference>
<dbReference type="SUPFAM" id="SSF50978">
    <property type="entry name" value="WD40 repeat-like"/>
    <property type="match status" value="1"/>
</dbReference>
<name>A0A6G0VU70_APHCR</name>
<dbReference type="PANTHER" id="PTHR19863:SF5">
    <property type="entry name" value="WD REPEAT-CONTAINING PROTEIN 47"/>
    <property type="match status" value="1"/>
</dbReference>
<keyword evidence="2" id="KW-1185">Reference proteome</keyword>
<organism evidence="1 2">
    <name type="scientific">Aphis craccivora</name>
    <name type="common">Cowpea aphid</name>
    <dbReference type="NCBI Taxonomy" id="307492"/>
    <lineage>
        <taxon>Eukaryota</taxon>
        <taxon>Metazoa</taxon>
        <taxon>Ecdysozoa</taxon>
        <taxon>Arthropoda</taxon>
        <taxon>Hexapoda</taxon>
        <taxon>Insecta</taxon>
        <taxon>Pterygota</taxon>
        <taxon>Neoptera</taxon>
        <taxon>Paraneoptera</taxon>
        <taxon>Hemiptera</taxon>
        <taxon>Sternorrhyncha</taxon>
        <taxon>Aphidomorpha</taxon>
        <taxon>Aphidoidea</taxon>
        <taxon>Aphididae</taxon>
        <taxon>Aphidini</taxon>
        <taxon>Aphis</taxon>
        <taxon>Aphis</taxon>
    </lineage>
</organism>
<dbReference type="EMBL" id="VUJU01012836">
    <property type="protein sequence ID" value="KAF0706658.1"/>
    <property type="molecule type" value="Genomic_DNA"/>
</dbReference>
<comment type="caution">
    <text evidence="1">The sequence shown here is derived from an EMBL/GenBank/DDBJ whole genome shotgun (WGS) entry which is preliminary data.</text>
</comment>